<organism evidence="2 3">
    <name type="scientific">Pyronema omphalodes (strain CBS 100304)</name>
    <name type="common">Pyronema confluens</name>
    <dbReference type="NCBI Taxonomy" id="1076935"/>
    <lineage>
        <taxon>Eukaryota</taxon>
        <taxon>Fungi</taxon>
        <taxon>Dikarya</taxon>
        <taxon>Ascomycota</taxon>
        <taxon>Pezizomycotina</taxon>
        <taxon>Pezizomycetes</taxon>
        <taxon>Pezizales</taxon>
        <taxon>Pyronemataceae</taxon>
        <taxon>Pyronema</taxon>
    </lineage>
</organism>
<keyword evidence="3" id="KW-1185">Reference proteome</keyword>
<evidence type="ECO:0000313" key="3">
    <source>
        <dbReference type="Proteomes" id="UP000018144"/>
    </source>
</evidence>
<gene>
    <name evidence="2" type="ORF">PCON_14315</name>
</gene>
<evidence type="ECO:0000313" key="2">
    <source>
        <dbReference type="EMBL" id="CCX33275.1"/>
    </source>
</evidence>
<dbReference type="EMBL" id="HF936042">
    <property type="protein sequence ID" value="CCX33275.1"/>
    <property type="molecule type" value="Genomic_DNA"/>
</dbReference>
<dbReference type="Proteomes" id="UP000018144">
    <property type="component" value="Unassembled WGS sequence"/>
</dbReference>
<evidence type="ECO:0000256" key="1">
    <source>
        <dbReference type="SAM" id="MobiDB-lite"/>
    </source>
</evidence>
<feature type="region of interest" description="Disordered" evidence="1">
    <location>
        <begin position="1"/>
        <end position="26"/>
    </location>
</feature>
<sequence>MSFVYRTTGPDLATEESTEFTTTAQSHNIPKTADTVSELVLDWFPSVVNKSSMKLSSHIPITEIVSLRHLSLVPVTKTGFYVKQGEEKIKDVKMFA</sequence>
<accession>U4LU07</accession>
<reference evidence="2 3" key="1">
    <citation type="journal article" date="2013" name="PLoS Genet.">
        <title>The genome and development-dependent transcriptomes of Pyronema confluens: a window into fungal evolution.</title>
        <authorList>
            <person name="Traeger S."/>
            <person name="Altegoer F."/>
            <person name="Freitag M."/>
            <person name="Gabaldon T."/>
            <person name="Kempken F."/>
            <person name="Kumar A."/>
            <person name="Marcet-Houben M."/>
            <person name="Poggeler S."/>
            <person name="Stajich J.E."/>
            <person name="Nowrousian M."/>
        </authorList>
    </citation>
    <scope>NUCLEOTIDE SEQUENCE [LARGE SCALE GENOMIC DNA]</scope>
    <source>
        <strain evidence="3">CBS 100304</strain>
        <tissue evidence="2">Vegetative mycelium</tissue>
    </source>
</reference>
<proteinExistence type="predicted"/>
<protein>
    <submittedName>
        <fullName evidence="2">Uncharacterized protein</fullName>
    </submittedName>
</protein>
<name>U4LU07_PYROM</name>
<dbReference type="AlphaFoldDB" id="U4LU07"/>